<gene>
    <name evidence="9" type="ORF">COHA_003876</name>
</gene>
<feature type="domain" description="Cyclin C-terminal" evidence="8">
    <location>
        <begin position="306"/>
        <end position="425"/>
    </location>
</feature>
<keyword evidence="2" id="KW-0132">Cell division</keyword>
<dbReference type="InterPro" id="IPR036915">
    <property type="entry name" value="Cyclin-like_sf"/>
</dbReference>
<dbReference type="PIRSF" id="PIRSF001771">
    <property type="entry name" value="Cyclin_A_B_D_E"/>
    <property type="match status" value="1"/>
</dbReference>
<evidence type="ECO:0000313" key="9">
    <source>
        <dbReference type="EMBL" id="KAI7842522.1"/>
    </source>
</evidence>
<evidence type="ECO:0008006" key="11">
    <source>
        <dbReference type="Google" id="ProtNLM"/>
    </source>
</evidence>
<dbReference type="GO" id="GO:0051301">
    <property type="term" value="P:cell division"/>
    <property type="evidence" value="ECO:0007669"/>
    <property type="project" value="UniProtKB-KW"/>
</dbReference>
<dbReference type="Pfam" id="PF00134">
    <property type="entry name" value="Cyclin_N"/>
    <property type="match status" value="1"/>
</dbReference>
<dbReference type="CDD" id="cd20567">
    <property type="entry name" value="CYCLIN_AtCycB-like_rpt1"/>
    <property type="match status" value="1"/>
</dbReference>
<dbReference type="SMART" id="SM00385">
    <property type="entry name" value="CYCLIN"/>
    <property type="match status" value="2"/>
</dbReference>
<reference evidence="9" key="1">
    <citation type="submission" date="2020-11" db="EMBL/GenBank/DDBJ databases">
        <title>Chlorella ohadii genome sequencing and assembly.</title>
        <authorList>
            <person name="Murik O."/>
            <person name="Treves H."/>
            <person name="Kedem I."/>
            <person name="Shotland Y."/>
            <person name="Kaplan A."/>
        </authorList>
    </citation>
    <scope>NUCLEOTIDE SEQUENCE</scope>
    <source>
        <strain evidence="9">1</strain>
    </source>
</reference>
<dbReference type="InterPro" id="IPR006671">
    <property type="entry name" value="Cyclin_N"/>
</dbReference>
<dbReference type="InterPro" id="IPR004367">
    <property type="entry name" value="Cyclin_C-dom"/>
</dbReference>
<accession>A0AAD5DQR9</accession>
<comment type="caution">
    <text evidence="9">The sequence shown here is derived from an EMBL/GenBank/DDBJ whole genome shotgun (WGS) entry which is preliminary data.</text>
</comment>
<dbReference type="InterPro" id="IPR039361">
    <property type="entry name" value="Cyclin"/>
</dbReference>
<dbReference type="SMART" id="SM01332">
    <property type="entry name" value="Cyclin_C"/>
    <property type="match status" value="1"/>
</dbReference>
<dbReference type="Pfam" id="PF02984">
    <property type="entry name" value="Cyclin_C"/>
    <property type="match status" value="1"/>
</dbReference>
<comment type="similarity">
    <text evidence="1">Belongs to the cyclin family. Cyclin AB subfamily.</text>
</comment>
<evidence type="ECO:0000313" key="10">
    <source>
        <dbReference type="Proteomes" id="UP001205105"/>
    </source>
</evidence>
<dbReference type="InterPro" id="IPR046965">
    <property type="entry name" value="Cyclin_A/B-like"/>
</dbReference>
<proteinExistence type="inferred from homology"/>
<evidence type="ECO:0000256" key="6">
    <source>
        <dbReference type="SAM" id="MobiDB-lite"/>
    </source>
</evidence>
<evidence type="ECO:0000259" key="7">
    <source>
        <dbReference type="SMART" id="SM00385"/>
    </source>
</evidence>
<dbReference type="PROSITE" id="PS00292">
    <property type="entry name" value="CYCLINS"/>
    <property type="match status" value="1"/>
</dbReference>
<dbReference type="EMBL" id="JADXDR010000052">
    <property type="protein sequence ID" value="KAI7842522.1"/>
    <property type="molecule type" value="Genomic_DNA"/>
</dbReference>
<dbReference type="PANTHER" id="PTHR10177">
    <property type="entry name" value="CYCLINS"/>
    <property type="match status" value="1"/>
</dbReference>
<dbReference type="Gene3D" id="1.10.472.10">
    <property type="entry name" value="Cyclin-like"/>
    <property type="match status" value="2"/>
</dbReference>
<dbReference type="SUPFAM" id="SSF47954">
    <property type="entry name" value="Cyclin-like"/>
    <property type="match status" value="2"/>
</dbReference>
<dbReference type="GO" id="GO:0044772">
    <property type="term" value="P:mitotic cell cycle phase transition"/>
    <property type="evidence" value="ECO:0007669"/>
    <property type="project" value="InterPro"/>
</dbReference>
<dbReference type="GO" id="GO:0016538">
    <property type="term" value="F:cyclin-dependent protein serine/threonine kinase regulator activity"/>
    <property type="evidence" value="ECO:0007669"/>
    <property type="project" value="InterPro"/>
</dbReference>
<organism evidence="9 10">
    <name type="scientific">Chlorella ohadii</name>
    <dbReference type="NCBI Taxonomy" id="2649997"/>
    <lineage>
        <taxon>Eukaryota</taxon>
        <taxon>Viridiplantae</taxon>
        <taxon>Chlorophyta</taxon>
        <taxon>core chlorophytes</taxon>
        <taxon>Trebouxiophyceae</taxon>
        <taxon>Chlorellales</taxon>
        <taxon>Chlorellaceae</taxon>
        <taxon>Chlorella clade</taxon>
        <taxon>Chlorella</taxon>
    </lineage>
</organism>
<dbReference type="AlphaFoldDB" id="A0AAD5DQR9"/>
<evidence type="ECO:0000259" key="8">
    <source>
        <dbReference type="SMART" id="SM01332"/>
    </source>
</evidence>
<sequence>MQAAQQAAGAENLGLAGAKGAAAVAGKGLAAGAGSRRALGDIGNVVGAFNQKVTVGKEGEAKAAQGRPGVLTRRAAAQLAAAGNGNAQAANAGSWGATKPHKGLRPRDSNVPVVSQQAAAAAAEKPAAAGRSMSQLLQSRSEAAVSGGKTKKQCVPALPDIDTADAADPLNATDFVADIFSYYKRVEPQLRVAPDYMTRQTDINDKMRAILIDWLVDVHLKFKLMPETLYLTVDLIDRFLEAKQVTRKHLQLVGVTAMLVASKYEEIWAPEVRDFVYISDRAYTRDQILNMEKIMLNALRFNLTVPSIYNFLGRNFKAAGVVNNQDVTLLSTYLVELSLVDYSSLKYPYSMIAAAATYVALKAVGAADAFPVALERHSGYNVASVQTCALHLAGLMRKAPNSSLVAVYKKYANEKLQRIATTYEAPADSELLGYAQ</sequence>
<evidence type="ECO:0000256" key="5">
    <source>
        <dbReference type="RuleBase" id="RU000383"/>
    </source>
</evidence>
<feature type="domain" description="Cyclin-like" evidence="7">
    <location>
        <begin position="310"/>
        <end position="394"/>
    </location>
</feature>
<evidence type="ECO:0000256" key="3">
    <source>
        <dbReference type="ARBA" id="ARBA00023127"/>
    </source>
</evidence>
<name>A0AAD5DQR9_9CHLO</name>
<evidence type="ECO:0000256" key="1">
    <source>
        <dbReference type="ARBA" id="ARBA00006955"/>
    </source>
</evidence>
<dbReference type="Proteomes" id="UP001205105">
    <property type="component" value="Unassembled WGS sequence"/>
</dbReference>
<dbReference type="InterPro" id="IPR048258">
    <property type="entry name" value="Cyclins_cyclin-box"/>
</dbReference>
<feature type="region of interest" description="Disordered" evidence="6">
    <location>
        <begin position="88"/>
        <end position="125"/>
    </location>
</feature>
<protein>
    <recommendedName>
        <fullName evidence="11">B-type cyclin</fullName>
    </recommendedName>
</protein>
<evidence type="ECO:0000256" key="2">
    <source>
        <dbReference type="ARBA" id="ARBA00022618"/>
    </source>
</evidence>
<keyword evidence="10" id="KW-1185">Reference proteome</keyword>
<evidence type="ECO:0000256" key="4">
    <source>
        <dbReference type="ARBA" id="ARBA00023306"/>
    </source>
</evidence>
<feature type="domain" description="Cyclin-like" evidence="7">
    <location>
        <begin position="213"/>
        <end position="297"/>
    </location>
</feature>
<keyword evidence="3 5" id="KW-0195">Cyclin</keyword>
<dbReference type="InterPro" id="IPR013763">
    <property type="entry name" value="Cyclin-like_dom"/>
</dbReference>
<dbReference type="FunFam" id="1.10.472.10:FF:000001">
    <property type="entry name" value="G2/mitotic-specific cyclin"/>
    <property type="match status" value="1"/>
</dbReference>
<keyword evidence="4" id="KW-0131">Cell cycle</keyword>